<accession>A0ABW0NP82</accession>
<proteinExistence type="predicted"/>
<dbReference type="EMBL" id="JBHSMG010000001">
    <property type="protein sequence ID" value="MFC5501820.1"/>
    <property type="molecule type" value="Genomic_DNA"/>
</dbReference>
<feature type="transmembrane region" description="Helical" evidence="1">
    <location>
        <begin position="20"/>
        <end position="40"/>
    </location>
</feature>
<keyword evidence="1" id="KW-0472">Membrane</keyword>
<dbReference type="Pfam" id="PF09900">
    <property type="entry name" value="DUF2127"/>
    <property type="match status" value="1"/>
</dbReference>
<dbReference type="RefSeq" id="WP_386739455.1">
    <property type="nucleotide sequence ID" value="NZ_JBHSMG010000001.1"/>
</dbReference>
<feature type="transmembrane region" description="Helical" evidence="1">
    <location>
        <begin position="82"/>
        <end position="104"/>
    </location>
</feature>
<dbReference type="InterPro" id="IPR021125">
    <property type="entry name" value="DUF2127"/>
</dbReference>
<evidence type="ECO:0000313" key="3">
    <source>
        <dbReference type="Proteomes" id="UP001596039"/>
    </source>
</evidence>
<evidence type="ECO:0000256" key="1">
    <source>
        <dbReference type="SAM" id="Phobius"/>
    </source>
</evidence>
<dbReference type="Proteomes" id="UP001596039">
    <property type="component" value="Unassembled WGS sequence"/>
</dbReference>
<protein>
    <submittedName>
        <fullName evidence="2">DUF2127 domain-containing protein</fullName>
    </submittedName>
</protein>
<evidence type="ECO:0000313" key="2">
    <source>
        <dbReference type="EMBL" id="MFC5501820.1"/>
    </source>
</evidence>
<sequence>MTEAKPPTHTALDRVFRVSLALKGADGILELIGGVLLLLVSPRQLNDLVRVLTQHELSEDPHDLIATTLVHAVSGLSTSASLFGAIYLLLHGLVKVVLVIAVLLDRLWAYLWIMAFLAIFIVYQCYQLVVGFGWGLALLTAFDVFVVWLTWREYRIHRDRRRQTTAAASP</sequence>
<keyword evidence="1" id="KW-1133">Transmembrane helix</keyword>
<keyword evidence="1" id="KW-0812">Transmembrane</keyword>
<comment type="caution">
    <text evidence="2">The sequence shown here is derived from an EMBL/GenBank/DDBJ whole genome shotgun (WGS) entry which is preliminary data.</text>
</comment>
<reference evidence="3" key="1">
    <citation type="journal article" date="2019" name="Int. J. Syst. Evol. Microbiol.">
        <title>The Global Catalogue of Microorganisms (GCM) 10K type strain sequencing project: providing services to taxonomists for standard genome sequencing and annotation.</title>
        <authorList>
            <consortium name="The Broad Institute Genomics Platform"/>
            <consortium name="The Broad Institute Genome Sequencing Center for Infectious Disease"/>
            <person name="Wu L."/>
            <person name="Ma J."/>
        </authorList>
    </citation>
    <scope>NUCLEOTIDE SEQUENCE [LARGE SCALE GENOMIC DNA]</scope>
    <source>
        <strain evidence="3">CGMCC 4.6997</strain>
    </source>
</reference>
<organism evidence="2 3">
    <name type="scientific">Lysinimonas soli</name>
    <dbReference type="NCBI Taxonomy" id="1074233"/>
    <lineage>
        <taxon>Bacteria</taxon>
        <taxon>Bacillati</taxon>
        <taxon>Actinomycetota</taxon>
        <taxon>Actinomycetes</taxon>
        <taxon>Micrococcales</taxon>
        <taxon>Microbacteriaceae</taxon>
        <taxon>Lysinimonas</taxon>
    </lineage>
</organism>
<feature type="transmembrane region" description="Helical" evidence="1">
    <location>
        <begin position="109"/>
        <end position="126"/>
    </location>
</feature>
<feature type="transmembrane region" description="Helical" evidence="1">
    <location>
        <begin position="132"/>
        <end position="151"/>
    </location>
</feature>
<keyword evidence="3" id="KW-1185">Reference proteome</keyword>
<gene>
    <name evidence="2" type="ORF">ACFPJ4_06150</name>
</gene>
<name>A0ABW0NP82_9MICO</name>